<dbReference type="SUPFAM" id="SSF55781">
    <property type="entry name" value="GAF domain-like"/>
    <property type="match status" value="1"/>
</dbReference>
<dbReference type="Proteomes" id="UP000255036">
    <property type="component" value="Unassembled WGS sequence"/>
</dbReference>
<feature type="transmembrane region" description="Helical" evidence="2">
    <location>
        <begin position="154"/>
        <end position="173"/>
    </location>
</feature>
<evidence type="ECO:0000313" key="5">
    <source>
        <dbReference type="Proteomes" id="UP000255036"/>
    </source>
</evidence>
<evidence type="ECO:0000313" key="4">
    <source>
        <dbReference type="EMBL" id="RDU22895.1"/>
    </source>
</evidence>
<protein>
    <submittedName>
        <fullName evidence="4">Diguanylate cyclase</fullName>
    </submittedName>
</protein>
<keyword evidence="2" id="KW-0812">Transmembrane</keyword>
<dbReference type="SUPFAM" id="SSF55073">
    <property type="entry name" value="Nucleotide cyclase"/>
    <property type="match status" value="1"/>
</dbReference>
<dbReference type="Pfam" id="PF00990">
    <property type="entry name" value="GGDEF"/>
    <property type="match status" value="1"/>
</dbReference>
<dbReference type="GO" id="GO:0052621">
    <property type="term" value="F:diguanylate cyclase activity"/>
    <property type="evidence" value="ECO:0007669"/>
    <property type="project" value="TreeGrafter"/>
</dbReference>
<keyword evidence="1" id="KW-0175">Coiled coil</keyword>
<dbReference type="InterPro" id="IPR000160">
    <property type="entry name" value="GGDEF_dom"/>
</dbReference>
<dbReference type="Gene3D" id="3.30.70.270">
    <property type="match status" value="1"/>
</dbReference>
<feature type="transmembrane region" description="Helical" evidence="2">
    <location>
        <begin position="39"/>
        <end position="59"/>
    </location>
</feature>
<feature type="transmembrane region" description="Helical" evidence="2">
    <location>
        <begin position="94"/>
        <end position="113"/>
    </location>
</feature>
<feature type="coiled-coil region" evidence="1">
    <location>
        <begin position="204"/>
        <end position="238"/>
    </location>
</feature>
<dbReference type="EMBL" id="QRCT01000034">
    <property type="protein sequence ID" value="RDU22895.1"/>
    <property type="molecule type" value="Genomic_DNA"/>
</dbReference>
<feature type="domain" description="GGDEF" evidence="3">
    <location>
        <begin position="426"/>
        <end position="560"/>
    </location>
</feature>
<evidence type="ECO:0000256" key="2">
    <source>
        <dbReference type="SAM" id="Phobius"/>
    </source>
</evidence>
<dbReference type="SMART" id="SM00267">
    <property type="entry name" value="GGDEF"/>
    <property type="match status" value="1"/>
</dbReference>
<dbReference type="NCBIfam" id="TIGR00254">
    <property type="entry name" value="GGDEF"/>
    <property type="match status" value="1"/>
</dbReference>
<keyword evidence="2" id="KW-1133">Transmembrane helix</keyword>
<dbReference type="GO" id="GO:0043709">
    <property type="term" value="P:cell adhesion involved in single-species biofilm formation"/>
    <property type="evidence" value="ECO:0007669"/>
    <property type="project" value="TreeGrafter"/>
</dbReference>
<feature type="transmembrane region" description="Helical" evidence="2">
    <location>
        <begin position="68"/>
        <end position="88"/>
    </location>
</feature>
<feature type="transmembrane region" description="Helical" evidence="2">
    <location>
        <begin position="125"/>
        <end position="142"/>
    </location>
</feature>
<organism evidence="4 5">
    <name type="scientific">Anaerosacchariphilus polymeriproducens</name>
    <dbReference type="NCBI Taxonomy" id="1812858"/>
    <lineage>
        <taxon>Bacteria</taxon>
        <taxon>Bacillati</taxon>
        <taxon>Bacillota</taxon>
        <taxon>Clostridia</taxon>
        <taxon>Lachnospirales</taxon>
        <taxon>Lachnospiraceae</taxon>
        <taxon>Anaerosacchariphilus</taxon>
    </lineage>
</organism>
<gene>
    <name evidence="4" type="ORF">DWV06_11000</name>
</gene>
<comment type="caution">
    <text evidence="4">The sequence shown here is derived from an EMBL/GenBank/DDBJ whole genome shotgun (WGS) entry which is preliminary data.</text>
</comment>
<sequence>MDSKRILQLQKDFSYIHLITGLVFVLYFMIRGVKGYDNIIYTISSIGIILVLALVDYLFSKYDYWSNMYFILGIRILQIMACSVFAVFGTTKGMVSQLACVCYGIFVMEISYIYQNEIPKLNRNAVIYMQIPLIIVTLIGIFNNKITSEEKLGLIFWAVISIVVSTHISYRIYKEVLGSAVALRYQRRLTREAQNNNLLMLTNQREMRLANEELLAKKEELEEAYKRINQSNSEMMVQNMIQRYISTSLELDSLLPMITESISEAMAITCCGILVRNEDSEQPWKICVYSILGKKATAEYQAQILDKSFLSRFEYIKEHYIDNNMDFEQYPFLGKENVGSLLVFPLNNDDKMKGLLIVEKNEKNFFGKNIAFFDSVATQLIIAINNAKLYQKMEDMAMKDGLTGIYNRAYLNKMIMAHRTEKDELENLVVILFDIDNFKCINDRFGHLFGDTVIQLCAITAKKLAKEYGGMAARYGGEEFVILLKNKSNQELYEIVEKLHRRISSNELEYEGEKITIHISGGVATYPESCKEQKDLLNHADWAMYYSKENGKGYTTFDSQELRRKMKRSRM</sequence>
<evidence type="ECO:0000259" key="3">
    <source>
        <dbReference type="PROSITE" id="PS50887"/>
    </source>
</evidence>
<dbReference type="AlphaFoldDB" id="A0A371ATJ5"/>
<dbReference type="GO" id="GO:1902201">
    <property type="term" value="P:negative regulation of bacterial-type flagellum-dependent cell motility"/>
    <property type="evidence" value="ECO:0007669"/>
    <property type="project" value="TreeGrafter"/>
</dbReference>
<dbReference type="InterPro" id="IPR043128">
    <property type="entry name" value="Rev_trsase/Diguanyl_cyclase"/>
</dbReference>
<dbReference type="Gene3D" id="3.30.450.40">
    <property type="match status" value="1"/>
</dbReference>
<feature type="transmembrane region" description="Helical" evidence="2">
    <location>
        <begin position="12"/>
        <end position="33"/>
    </location>
</feature>
<accession>A0A371ATJ5</accession>
<dbReference type="InterPro" id="IPR050469">
    <property type="entry name" value="Diguanylate_Cyclase"/>
</dbReference>
<reference evidence="4 5" key="1">
    <citation type="submission" date="2018-07" db="EMBL/GenBank/DDBJ databases">
        <title>Anaerosacharophilus polymeroproducens gen. nov. sp. nov., an anaerobic bacterium isolated from salt field.</title>
        <authorList>
            <person name="Kim W."/>
            <person name="Yang S.-H."/>
            <person name="Oh J."/>
            <person name="Lee J.-H."/>
            <person name="Kwon K.K."/>
        </authorList>
    </citation>
    <scope>NUCLEOTIDE SEQUENCE [LARGE SCALE GENOMIC DNA]</scope>
    <source>
        <strain evidence="4 5">MCWD5</strain>
    </source>
</reference>
<dbReference type="OrthoDB" id="9804955at2"/>
<dbReference type="PANTHER" id="PTHR45138:SF9">
    <property type="entry name" value="DIGUANYLATE CYCLASE DGCM-RELATED"/>
    <property type="match status" value="1"/>
</dbReference>
<keyword evidence="5" id="KW-1185">Reference proteome</keyword>
<keyword evidence="2" id="KW-0472">Membrane</keyword>
<dbReference type="InterPro" id="IPR029787">
    <property type="entry name" value="Nucleotide_cyclase"/>
</dbReference>
<evidence type="ECO:0000256" key="1">
    <source>
        <dbReference type="SAM" id="Coils"/>
    </source>
</evidence>
<dbReference type="GO" id="GO:0005886">
    <property type="term" value="C:plasma membrane"/>
    <property type="evidence" value="ECO:0007669"/>
    <property type="project" value="TreeGrafter"/>
</dbReference>
<dbReference type="PANTHER" id="PTHR45138">
    <property type="entry name" value="REGULATORY COMPONENTS OF SENSORY TRANSDUCTION SYSTEM"/>
    <property type="match status" value="1"/>
</dbReference>
<dbReference type="CDD" id="cd01949">
    <property type="entry name" value="GGDEF"/>
    <property type="match status" value="1"/>
</dbReference>
<dbReference type="InterPro" id="IPR029016">
    <property type="entry name" value="GAF-like_dom_sf"/>
</dbReference>
<dbReference type="RefSeq" id="WP_115482238.1">
    <property type="nucleotide sequence ID" value="NZ_QRCT01000034.1"/>
</dbReference>
<proteinExistence type="predicted"/>
<name>A0A371ATJ5_9FIRM</name>
<dbReference type="PROSITE" id="PS50887">
    <property type="entry name" value="GGDEF"/>
    <property type="match status" value="1"/>
</dbReference>